<dbReference type="SUPFAM" id="SSF48208">
    <property type="entry name" value="Six-hairpin glycosidases"/>
    <property type="match status" value="1"/>
</dbReference>
<dbReference type="InterPro" id="IPR032856">
    <property type="entry name" value="GDE_N_bis"/>
</dbReference>
<proteinExistence type="predicted"/>
<protein>
    <submittedName>
        <fullName evidence="4">Amylo-alpha-1,6-glucosidase</fullName>
    </submittedName>
</protein>
<name>A0A844XW83_9SPHN</name>
<dbReference type="InterPro" id="IPR012341">
    <property type="entry name" value="6hp_glycosidase-like_sf"/>
</dbReference>
<evidence type="ECO:0000256" key="1">
    <source>
        <dbReference type="SAM" id="MobiDB-lite"/>
    </source>
</evidence>
<dbReference type="EMBL" id="WTYC01000013">
    <property type="protein sequence ID" value="MXO49619.1"/>
    <property type="molecule type" value="Genomic_DNA"/>
</dbReference>
<organism evidence="4 5">
    <name type="scientific">Qipengyuania vulgaris</name>
    <dbReference type="NCBI Taxonomy" id="291985"/>
    <lineage>
        <taxon>Bacteria</taxon>
        <taxon>Pseudomonadati</taxon>
        <taxon>Pseudomonadota</taxon>
        <taxon>Alphaproteobacteria</taxon>
        <taxon>Sphingomonadales</taxon>
        <taxon>Erythrobacteraceae</taxon>
        <taxon>Qipengyuania</taxon>
    </lineage>
</organism>
<keyword evidence="5" id="KW-1185">Reference proteome</keyword>
<evidence type="ECO:0000259" key="2">
    <source>
        <dbReference type="Pfam" id="PF14742"/>
    </source>
</evidence>
<dbReference type="InterPro" id="IPR008928">
    <property type="entry name" value="6-hairpin_glycosidase_sf"/>
</dbReference>
<feature type="domain" description="Mannosylglycerate hydrolase MGH1-like glycoside hydrolase" evidence="3">
    <location>
        <begin position="304"/>
        <end position="609"/>
    </location>
</feature>
<dbReference type="GO" id="GO:0005975">
    <property type="term" value="P:carbohydrate metabolic process"/>
    <property type="evidence" value="ECO:0007669"/>
    <property type="project" value="InterPro"/>
</dbReference>
<reference evidence="4 5" key="1">
    <citation type="submission" date="2019-12" db="EMBL/GenBank/DDBJ databases">
        <title>Genomic-based taxomic classification of the family Erythrobacteraceae.</title>
        <authorList>
            <person name="Xu L."/>
        </authorList>
    </citation>
    <scope>NUCLEOTIDE SEQUENCE [LARGE SCALE GENOMIC DNA]</scope>
    <source>
        <strain evidence="4 5">DSM 17792</strain>
    </source>
</reference>
<evidence type="ECO:0000259" key="3">
    <source>
        <dbReference type="Pfam" id="PF22422"/>
    </source>
</evidence>
<sequence length="723" mass="80541">MLDSVKTGPDGQHQVQSSTSIQEQELRAVKHGDSFALFDTHGDVMGSEAAPEGVYFRDTRQLSFWRLTICGTYPMLLGSALDDRVDALIVDLTNSSLTNRGGQRIPNDVLHFGRVKFLHEGNAFERLSVRNFDECVHSFSIELTLGADFRDMFEVRGDKRERRGTQAQPRFSSDGIDYHYTGLDEIERRTAIAFAPRPDFISEHKVRFDVTLEPGERKVFYTQITFTDDETTNPTRACLEAYRALRSGRRDALVGRPLIASSNTSFDAMMSRSIADVTTLTTQTPQGPAAYAGIPWYCTLFGRDSLVTALEMLWYDPSLARGTLLRLAELQAVADDPAADAEPGKILHETRLNEMANTGEVPFRRYYGSVDSTPLFVFLAGEYFRRTGDREIIEQLWPHLEAATDWIERSGDRDGDGFFEYGRRNANGLRNQGWKDSHDAISHADGRLAEGPIALVEMQAYVYGAWRAMADMSKARGKREAAKEWRAKAADLKKRFNATFYDEELRCYILALDGDKQPCRVISSNAGHALTTGIATQHHAEAVAARLLEPDCFSGWGIRTLSRQEKRYNPMSYHNGSIWPHDNALIAAGFSRYGLQHAVAKVFGALFEATFYFDQQRFPELFCGFGRRHGRGPTLYPVACAPQAWASGAPMFMIQAALGMDVCAPDKVRFDKPSLPPFLSNLSLDGLTCGDASVDLDVQQIGPATSVFVRRAGDNVSVAIGMS</sequence>
<dbReference type="Pfam" id="PF14742">
    <property type="entry name" value="GDE_N_bis"/>
    <property type="match status" value="1"/>
</dbReference>
<dbReference type="Proteomes" id="UP000448199">
    <property type="component" value="Unassembled WGS sequence"/>
</dbReference>
<feature type="compositionally biased region" description="Polar residues" evidence="1">
    <location>
        <begin position="13"/>
        <end position="22"/>
    </location>
</feature>
<dbReference type="Pfam" id="PF22422">
    <property type="entry name" value="MGH1-like_GH"/>
    <property type="match status" value="1"/>
</dbReference>
<dbReference type="InterPro" id="IPR054491">
    <property type="entry name" value="MGH1-like_GH"/>
</dbReference>
<comment type="caution">
    <text evidence="4">The sequence shown here is derived from an EMBL/GenBank/DDBJ whole genome shotgun (WGS) entry which is preliminary data.</text>
</comment>
<evidence type="ECO:0000313" key="5">
    <source>
        <dbReference type="Proteomes" id="UP000448199"/>
    </source>
</evidence>
<dbReference type="OrthoDB" id="9759959at2"/>
<accession>A0A844XW83</accession>
<gene>
    <name evidence="4" type="ORF">GRI69_15310</name>
</gene>
<feature type="region of interest" description="Disordered" evidence="1">
    <location>
        <begin position="1"/>
        <end position="22"/>
    </location>
</feature>
<feature type="domain" description="Putative glycogen debranching enzyme N-terminal" evidence="2">
    <location>
        <begin position="29"/>
        <end position="221"/>
    </location>
</feature>
<dbReference type="AlphaFoldDB" id="A0A844XW83"/>
<evidence type="ECO:0000313" key="4">
    <source>
        <dbReference type="EMBL" id="MXO49619.1"/>
    </source>
</evidence>
<dbReference type="Gene3D" id="1.50.10.10">
    <property type="match status" value="1"/>
</dbReference>